<evidence type="ECO:0008006" key="3">
    <source>
        <dbReference type="Google" id="ProtNLM"/>
    </source>
</evidence>
<dbReference type="OrthoDB" id="2967966at2"/>
<accession>A0A177KZ86</accession>
<sequence length="160" mass="18336">MPISLERLKVPDEFILTQEEIIEEALQFLNQNGWTAHVESTVGGHDIQAEKMEWTAYVKCKGSRGKRQQEGMVYDNTQLRSNAADQVEKLMRIQEEAETPSLFVMANPGLERMKWTVSKLSGGLDKLDIIRMWIYPDGVVKWDVPAHLLHVAKSLEIEKK</sequence>
<reference evidence="1 2" key="1">
    <citation type="submission" date="2016-01" db="EMBL/GenBank/DDBJ databases">
        <title>Investigation of taxonomic status of Bacillus aminovorans.</title>
        <authorList>
            <person name="Verma A."/>
            <person name="Pal Y."/>
            <person name="Krishnamurthi S."/>
        </authorList>
    </citation>
    <scope>NUCLEOTIDE SEQUENCE [LARGE SCALE GENOMIC DNA]</scope>
    <source>
        <strain evidence="1 2">DSM 4337</strain>
    </source>
</reference>
<dbReference type="AlphaFoldDB" id="A0A177KZ86"/>
<evidence type="ECO:0000313" key="2">
    <source>
        <dbReference type="Proteomes" id="UP000077271"/>
    </source>
</evidence>
<evidence type="ECO:0000313" key="1">
    <source>
        <dbReference type="EMBL" id="OAH57851.1"/>
    </source>
</evidence>
<protein>
    <recommendedName>
        <fullName evidence="3">Restriction endonuclease type IV Mrr domain-containing protein</fullName>
    </recommendedName>
</protein>
<comment type="caution">
    <text evidence="1">The sequence shown here is derived from an EMBL/GenBank/DDBJ whole genome shotgun (WGS) entry which is preliminary data.</text>
</comment>
<gene>
    <name evidence="1" type="ORF">AWH48_02225</name>
</gene>
<dbReference type="Proteomes" id="UP000077271">
    <property type="component" value="Unassembled WGS sequence"/>
</dbReference>
<dbReference type="EMBL" id="LQWZ01000012">
    <property type="protein sequence ID" value="OAH57851.1"/>
    <property type="molecule type" value="Genomic_DNA"/>
</dbReference>
<dbReference type="RefSeq" id="WP_018392867.1">
    <property type="nucleotide sequence ID" value="NZ_LQWZ01000012.1"/>
</dbReference>
<proteinExistence type="predicted"/>
<organism evidence="1 2">
    <name type="scientific">Domibacillus aminovorans</name>
    <dbReference type="NCBI Taxonomy" id="29332"/>
    <lineage>
        <taxon>Bacteria</taxon>
        <taxon>Bacillati</taxon>
        <taxon>Bacillota</taxon>
        <taxon>Bacilli</taxon>
        <taxon>Bacillales</taxon>
        <taxon>Bacillaceae</taxon>
        <taxon>Domibacillus</taxon>
    </lineage>
</organism>
<name>A0A177KZ86_9BACI</name>